<feature type="domain" description="CN hydrolase" evidence="8">
    <location>
        <begin position="4"/>
        <end position="256"/>
    </location>
</feature>
<dbReference type="GO" id="GO:0005524">
    <property type="term" value="F:ATP binding"/>
    <property type="evidence" value="ECO:0007669"/>
    <property type="project" value="UniProtKB-KW"/>
</dbReference>
<evidence type="ECO:0000256" key="4">
    <source>
        <dbReference type="ARBA" id="ARBA00022598"/>
    </source>
</evidence>
<reference evidence="9" key="1">
    <citation type="submission" date="2018-06" db="EMBL/GenBank/DDBJ databases">
        <authorList>
            <person name="Zhirakovskaya E."/>
        </authorList>
    </citation>
    <scope>NUCLEOTIDE SEQUENCE</scope>
</reference>
<dbReference type="Pfam" id="PF02540">
    <property type="entry name" value="NAD_synthase"/>
    <property type="match status" value="1"/>
</dbReference>
<dbReference type="GO" id="GO:0004359">
    <property type="term" value="F:glutaminase activity"/>
    <property type="evidence" value="ECO:0007669"/>
    <property type="project" value="InterPro"/>
</dbReference>
<keyword evidence="7" id="KW-0520">NAD</keyword>
<dbReference type="AlphaFoldDB" id="A0A3B0SZE4"/>
<dbReference type="HAMAP" id="MF_02090">
    <property type="entry name" value="NadE_glutamine_dep"/>
    <property type="match status" value="1"/>
</dbReference>
<evidence type="ECO:0000313" key="9">
    <source>
        <dbReference type="EMBL" id="VAW09233.1"/>
    </source>
</evidence>
<dbReference type="InterPro" id="IPR003694">
    <property type="entry name" value="NAD_synthase"/>
</dbReference>
<comment type="pathway">
    <text evidence="1">Cofactor biosynthesis; NAD(+) biosynthesis; NAD(+) from deamido-NAD(+) (L-Gln route): step 1/1.</text>
</comment>
<sequence length="566" mass="61297">MKSIRVAGAQINPTVGDFAKNEQLILAAMRRAEECGADLLALPELVTTGYPPEDLVLRESFVEENLALLHRLAAASGETVTVVGFVDRVLGLPDEDSQPRSVANAAALLQGGEIKGIYHKVLLPNYGVFDEARYFDAGSHAAAVWDVAGITVGVSVCEDIWSPDGPPTKQVAAGAEILVNINGSPFHRGKRDDRRDLLAHQARTSRVPVVYLNMVGGQDELVFDGDSMVFDASGEIVARSPQFIEHFFCLDIEVDTATDTSADVGVVTPPSRTRVELDTPEIWPELEEPAEIYKALVAGLADYVLKSGFSTLIVGLSGGIDSALTAAIAVDALGPEAVWGITMPTRYSSPGSVADSIDLARRLGMRCDEIPIEGIFSSFLTTLEPTFADTEENVAEENLQARIRGAVVMAVSNKFGGLVAATGNKSEMAVGYATLYGDMAGGYAVLKDVLKTTVYELARWRNKQQEVIPGTIIDKPPSAELRPDQRDSDSLPDYEILDQILVRYVEHDAPVDSIVADGFDVDTVHQITALVDRNEYKRRQSAPGVRITEKAFGRDRRLPIVNRFRG</sequence>
<name>A0A3B0SZE4_9ZZZZ</name>
<dbReference type="InterPro" id="IPR022310">
    <property type="entry name" value="NAD/GMP_synthase"/>
</dbReference>
<dbReference type="CDD" id="cd07570">
    <property type="entry name" value="GAT_Gln-NAD-synth"/>
    <property type="match status" value="1"/>
</dbReference>
<keyword evidence="9" id="KW-0315">Glutamine amidotransferase</keyword>
<dbReference type="GO" id="GO:0009435">
    <property type="term" value="P:NAD+ biosynthetic process"/>
    <property type="evidence" value="ECO:0007669"/>
    <property type="project" value="UniProtKB-UniPathway"/>
</dbReference>
<keyword evidence="9" id="KW-0808">Transferase</keyword>
<dbReference type="InterPro" id="IPR003010">
    <property type="entry name" value="C-N_Hydrolase"/>
</dbReference>
<evidence type="ECO:0000256" key="2">
    <source>
        <dbReference type="ARBA" id="ARBA00007145"/>
    </source>
</evidence>
<comment type="similarity">
    <text evidence="2">In the C-terminal section; belongs to the NAD synthetase family.</text>
</comment>
<dbReference type="InterPro" id="IPR036526">
    <property type="entry name" value="C-N_Hydrolase_sf"/>
</dbReference>
<dbReference type="InterPro" id="IPR014445">
    <property type="entry name" value="Gln-dep_NAD_synthase"/>
</dbReference>
<gene>
    <name evidence="9" type="ORF">MNBD_ACTINO02-1616</name>
</gene>
<dbReference type="Gene3D" id="3.60.110.10">
    <property type="entry name" value="Carbon-nitrogen hydrolase"/>
    <property type="match status" value="1"/>
</dbReference>
<dbReference type="CDD" id="cd00553">
    <property type="entry name" value="NAD_synthase"/>
    <property type="match status" value="1"/>
</dbReference>
<dbReference type="PANTHER" id="PTHR23090">
    <property type="entry name" value="NH 3 /GLUTAMINE-DEPENDENT NAD + SYNTHETASE"/>
    <property type="match status" value="1"/>
</dbReference>
<keyword evidence="4 9" id="KW-0436">Ligase</keyword>
<keyword evidence="6" id="KW-0067">ATP-binding</keyword>
<protein>
    <recommendedName>
        <fullName evidence="3">NAD(+) synthase (glutamine-hydrolyzing)</fullName>
        <ecNumber evidence="3">6.3.5.1</ecNumber>
    </recommendedName>
</protein>
<organism evidence="9">
    <name type="scientific">hydrothermal vent metagenome</name>
    <dbReference type="NCBI Taxonomy" id="652676"/>
    <lineage>
        <taxon>unclassified sequences</taxon>
        <taxon>metagenomes</taxon>
        <taxon>ecological metagenomes</taxon>
    </lineage>
</organism>
<dbReference type="Pfam" id="PF00795">
    <property type="entry name" value="CN_hydrolase"/>
    <property type="match status" value="1"/>
</dbReference>
<dbReference type="Gene3D" id="3.40.50.620">
    <property type="entry name" value="HUPs"/>
    <property type="match status" value="1"/>
</dbReference>
<evidence type="ECO:0000256" key="6">
    <source>
        <dbReference type="ARBA" id="ARBA00022840"/>
    </source>
</evidence>
<dbReference type="NCBIfam" id="TIGR00552">
    <property type="entry name" value="nadE"/>
    <property type="match status" value="1"/>
</dbReference>
<dbReference type="FunFam" id="3.40.50.620:FF:000106">
    <property type="entry name" value="Glutamine-dependent NAD(+) synthetase"/>
    <property type="match status" value="1"/>
</dbReference>
<dbReference type="PIRSF" id="PIRSF006630">
    <property type="entry name" value="NADS_GAT"/>
    <property type="match status" value="1"/>
</dbReference>
<dbReference type="SUPFAM" id="SSF52402">
    <property type="entry name" value="Adenine nucleotide alpha hydrolases-like"/>
    <property type="match status" value="1"/>
</dbReference>
<dbReference type="PROSITE" id="PS50263">
    <property type="entry name" value="CN_HYDROLASE"/>
    <property type="match status" value="1"/>
</dbReference>
<dbReference type="EMBL" id="UOEK01000537">
    <property type="protein sequence ID" value="VAW09233.1"/>
    <property type="molecule type" value="Genomic_DNA"/>
</dbReference>
<evidence type="ECO:0000256" key="1">
    <source>
        <dbReference type="ARBA" id="ARBA00005188"/>
    </source>
</evidence>
<dbReference type="GO" id="GO:0005737">
    <property type="term" value="C:cytoplasm"/>
    <property type="evidence" value="ECO:0007669"/>
    <property type="project" value="InterPro"/>
</dbReference>
<proteinExistence type="inferred from homology"/>
<dbReference type="PANTHER" id="PTHR23090:SF9">
    <property type="entry name" value="GLUTAMINE-DEPENDENT NAD(+) SYNTHETASE"/>
    <property type="match status" value="1"/>
</dbReference>
<evidence type="ECO:0000259" key="8">
    <source>
        <dbReference type="PROSITE" id="PS50263"/>
    </source>
</evidence>
<dbReference type="SUPFAM" id="SSF56317">
    <property type="entry name" value="Carbon-nitrogen hydrolase"/>
    <property type="match status" value="1"/>
</dbReference>
<dbReference type="NCBIfam" id="NF010588">
    <property type="entry name" value="PRK13981.1"/>
    <property type="match status" value="1"/>
</dbReference>
<keyword evidence="5" id="KW-0547">Nucleotide-binding</keyword>
<dbReference type="EC" id="6.3.5.1" evidence="3"/>
<evidence type="ECO:0000256" key="7">
    <source>
        <dbReference type="ARBA" id="ARBA00023027"/>
    </source>
</evidence>
<evidence type="ECO:0000256" key="3">
    <source>
        <dbReference type="ARBA" id="ARBA00012743"/>
    </source>
</evidence>
<dbReference type="InterPro" id="IPR014729">
    <property type="entry name" value="Rossmann-like_a/b/a_fold"/>
</dbReference>
<evidence type="ECO:0000256" key="5">
    <source>
        <dbReference type="ARBA" id="ARBA00022741"/>
    </source>
</evidence>
<dbReference type="GO" id="GO:0003952">
    <property type="term" value="F:NAD+ synthase (glutamine-hydrolyzing) activity"/>
    <property type="evidence" value="ECO:0007669"/>
    <property type="project" value="UniProtKB-EC"/>
</dbReference>
<dbReference type="UniPathway" id="UPA00253">
    <property type="reaction ID" value="UER00334"/>
</dbReference>
<accession>A0A3B0SZE4</accession>
<dbReference type="GO" id="GO:0016740">
    <property type="term" value="F:transferase activity"/>
    <property type="evidence" value="ECO:0007669"/>
    <property type="project" value="UniProtKB-KW"/>
</dbReference>